<dbReference type="InParanoid" id="A0A177CX58"/>
<keyword evidence="8 11" id="KW-0472">Membrane</keyword>
<gene>
    <name evidence="13" type="ORF">CC84DRAFT_1170939</name>
</gene>
<keyword evidence="10 11" id="KW-0539">Nucleus</keyword>
<dbReference type="PANTHER" id="PTHR28012:SF1">
    <property type="entry name" value="NUCLEAR FUSION PROTEIN KAR5"/>
    <property type="match status" value="1"/>
</dbReference>
<evidence type="ECO:0000313" key="13">
    <source>
        <dbReference type="EMBL" id="OAG12154.1"/>
    </source>
</evidence>
<protein>
    <recommendedName>
        <fullName evidence="15">Karyogamy protein 5</fullName>
    </recommendedName>
</protein>
<evidence type="ECO:0000256" key="7">
    <source>
        <dbReference type="ARBA" id="ARBA00022989"/>
    </source>
</evidence>
<dbReference type="GO" id="GO:0031965">
    <property type="term" value="C:nuclear membrane"/>
    <property type="evidence" value="ECO:0007669"/>
    <property type="project" value="UniProtKB-SubCell"/>
</dbReference>
<keyword evidence="14" id="KW-1185">Reference proteome</keyword>
<dbReference type="OrthoDB" id="5311848at2759"/>
<dbReference type="GeneID" id="28763369"/>
<evidence type="ECO:0000256" key="4">
    <source>
        <dbReference type="ARBA" id="ARBA00022692"/>
    </source>
</evidence>
<sequence length="514" mass="57552">MDLLHRLTRTYTVILAVTTSMGAAQSSSPRASHGHAIDPELSLVMQANAQISQATELKETWAWLEHLSSKPACTQLATSKLTIECQILDNASEFAKSYPDQVLEDVHNEFALKLAICEFVGAQDHYSKAPPTCQAFLPSHEACVKRSWWSKAEVITDELCYPKATKTDLQQCLTTMQALPQTWTSYSNARYRAMHICHLTRQHIETERAIQVHKNLTLVVAKMHESVQPLGSKMQSMNDQLNTFSDDFRRSLEQSQQAADKFTTFANDAHKQYHDQLMETNEDLRNLRSGLEASQHHIDEYYAALQSRLYENFETSIAKNNEVMSLQQVDFLVQFSTGMDEFFQGKAMELSKQLKAHKEELQEYHTKNILALQQQHETTVKSLDILGTGLSSTSSEIDRLNDKISSLNSDLNGSIAKMEILNAGLGSLASVAQTAGRLLGSFETFVTYFSLGGIIVGLLLFIRSVSGVPFVDKAARKLITLTLTLLVFSASAYAIARRLPMSFDLDTLEMLHEA</sequence>
<evidence type="ECO:0000256" key="5">
    <source>
        <dbReference type="ARBA" id="ARBA00022729"/>
    </source>
</evidence>
<feature type="transmembrane region" description="Helical" evidence="11">
    <location>
        <begin position="478"/>
        <end position="496"/>
    </location>
</feature>
<dbReference type="Pfam" id="PF04163">
    <property type="entry name" value="Tht1"/>
    <property type="match status" value="1"/>
</dbReference>
<evidence type="ECO:0000256" key="9">
    <source>
        <dbReference type="ARBA" id="ARBA00023180"/>
    </source>
</evidence>
<evidence type="ECO:0000256" key="12">
    <source>
        <dbReference type="SAM" id="Coils"/>
    </source>
</evidence>
<evidence type="ECO:0000256" key="3">
    <source>
        <dbReference type="ARBA" id="ARBA00022459"/>
    </source>
</evidence>
<dbReference type="GO" id="GO:0005789">
    <property type="term" value="C:endoplasmic reticulum membrane"/>
    <property type="evidence" value="ECO:0007669"/>
    <property type="project" value="UniProtKB-SubCell"/>
</dbReference>
<keyword evidence="4 11" id="KW-0812">Transmembrane</keyword>
<evidence type="ECO:0008006" key="15">
    <source>
        <dbReference type="Google" id="ProtNLM"/>
    </source>
</evidence>
<organism evidence="13 14">
    <name type="scientific">Paraphaeosphaeria sporulosa</name>
    <dbReference type="NCBI Taxonomy" id="1460663"/>
    <lineage>
        <taxon>Eukaryota</taxon>
        <taxon>Fungi</taxon>
        <taxon>Dikarya</taxon>
        <taxon>Ascomycota</taxon>
        <taxon>Pezizomycotina</taxon>
        <taxon>Dothideomycetes</taxon>
        <taxon>Pleosporomycetidae</taxon>
        <taxon>Pleosporales</taxon>
        <taxon>Massarineae</taxon>
        <taxon>Didymosphaeriaceae</taxon>
        <taxon>Paraphaeosphaeria</taxon>
    </lineage>
</organism>
<keyword evidence="6 11" id="KW-0256">Endoplasmic reticulum</keyword>
<comment type="subcellular location">
    <subcellularLocation>
        <location evidence="11">Endoplasmic reticulum membrane</location>
    </subcellularLocation>
    <subcellularLocation>
        <location evidence="11">Nucleus membrane</location>
    </subcellularLocation>
</comment>
<dbReference type="GO" id="GO:0048288">
    <property type="term" value="P:nuclear membrane fusion involved in karyogamy"/>
    <property type="evidence" value="ECO:0007669"/>
    <property type="project" value="UniProtKB-UniRule"/>
</dbReference>
<accession>A0A177CX58</accession>
<comment type="function">
    <text evidence="1 11">Required for nuclear membrane fusion during karyogamy.</text>
</comment>
<feature type="coiled-coil region" evidence="12">
    <location>
        <begin position="347"/>
        <end position="410"/>
    </location>
</feature>
<dbReference type="RefSeq" id="XP_018042519.1">
    <property type="nucleotide sequence ID" value="XM_018179883.1"/>
</dbReference>
<proteinExistence type="inferred from homology"/>
<keyword evidence="3 11" id="KW-0415">Karyogamy</keyword>
<dbReference type="AlphaFoldDB" id="A0A177CX58"/>
<keyword evidence="7 11" id="KW-1133">Transmembrane helix</keyword>
<comment type="similarity">
    <text evidence="2 11">Belongs to the KAR5 family.</text>
</comment>
<evidence type="ECO:0000256" key="8">
    <source>
        <dbReference type="ARBA" id="ARBA00023136"/>
    </source>
</evidence>
<keyword evidence="5 11" id="KW-0732">Signal</keyword>
<keyword evidence="12" id="KW-0175">Coiled coil</keyword>
<dbReference type="Proteomes" id="UP000077069">
    <property type="component" value="Unassembled WGS sequence"/>
</dbReference>
<feature type="transmembrane region" description="Helical" evidence="11">
    <location>
        <begin position="445"/>
        <end position="466"/>
    </location>
</feature>
<dbReference type="GO" id="GO:0000742">
    <property type="term" value="P:karyogamy involved in conjugation with cellular fusion"/>
    <property type="evidence" value="ECO:0007669"/>
    <property type="project" value="UniProtKB-UniRule"/>
</dbReference>
<reference evidence="13 14" key="1">
    <citation type="submission" date="2016-05" db="EMBL/GenBank/DDBJ databases">
        <title>Comparative analysis of secretome profiles of manganese(II)-oxidizing ascomycete fungi.</title>
        <authorList>
            <consortium name="DOE Joint Genome Institute"/>
            <person name="Zeiner C.A."/>
            <person name="Purvine S.O."/>
            <person name="Zink E.M."/>
            <person name="Wu S."/>
            <person name="Pasa-Tolic L."/>
            <person name="Chaput D.L."/>
            <person name="Haridas S."/>
            <person name="Grigoriev I.V."/>
            <person name="Santelli C.M."/>
            <person name="Hansel C.M."/>
        </authorList>
    </citation>
    <scope>NUCLEOTIDE SEQUENCE [LARGE SCALE GENOMIC DNA]</scope>
    <source>
        <strain evidence="13 14">AP3s5-JAC2a</strain>
    </source>
</reference>
<dbReference type="STRING" id="1460663.A0A177CX58"/>
<evidence type="ECO:0000256" key="10">
    <source>
        <dbReference type="ARBA" id="ARBA00023242"/>
    </source>
</evidence>
<dbReference type="EMBL" id="KV441548">
    <property type="protein sequence ID" value="OAG12154.1"/>
    <property type="molecule type" value="Genomic_DNA"/>
</dbReference>
<dbReference type="InterPro" id="IPR007292">
    <property type="entry name" value="Nuclear_fusion_Kar5"/>
</dbReference>
<evidence type="ECO:0000256" key="1">
    <source>
        <dbReference type="ARBA" id="ARBA00003389"/>
    </source>
</evidence>
<evidence type="ECO:0000256" key="6">
    <source>
        <dbReference type="ARBA" id="ARBA00022824"/>
    </source>
</evidence>
<evidence type="ECO:0000313" key="14">
    <source>
        <dbReference type="Proteomes" id="UP000077069"/>
    </source>
</evidence>
<evidence type="ECO:0000256" key="2">
    <source>
        <dbReference type="ARBA" id="ARBA00010473"/>
    </source>
</evidence>
<keyword evidence="9" id="KW-0325">Glycoprotein</keyword>
<dbReference type="PANTHER" id="PTHR28012">
    <property type="entry name" value="NUCLEAR FUSION PROTEIN KAR5"/>
    <property type="match status" value="1"/>
</dbReference>
<evidence type="ECO:0000256" key="11">
    <source>
        <dbReference type="RuleBase" id="RU368082"/>
    </source>
</evidence>
<name>A0A177CX58_9PLEO</name>